<dbReference type="Proteomes" id="UP001060919">
    <property type="component" value="Chromosome"/>
</dbReference>
<feature type="transmembrane region" description="Helical" evidence="1">
    <location>
        <begin position="141"/>
        <end position="174"/>
    </location>
</feature>
<proteinExistence type="predicted"/>
<evidence type="ECO:0000313" key="2">
    <source>
        <dbReference type="EMBL" id="BDS09353.1"/>
    </source>
</evidence>
<keyword evidence="1" id="KW-0472">Membrane</keyword>
<feature type="transmembrane region" description="Helical" evidence="1">
    <location>
        <begin position="67"/>
        <end position="87"/>
    </location>
</feature>
<keyword evidence="1" id="KW-0812">Transmembrane</keyword>
<evidence type="ECO:0000256" key="1">
    <source>
        <dbReference type="SAM" id="Phobius"/>
    </source>
</evidence>
<organism evidence="2 3">
    <name type="scientific">Aureispira anguillae</name>
    <dbReference type="NCBI Taxonomy" id="2864201"/>
    <lineage>
        <taxon>Bacteria</taxon>
        <taxon>Pseudomonadati</taxon>
        <taxon>Bacteroidota</taxon>
        <taxon>Saprospiria</taxon>
        <taxon>Saprospirales</taxon>
        <taxon>Saprospiraceae</taxon>
        <taxon>Aureispira</taxon>
    </lineage>
</organism>
<feature type="transmembrane region" description="Helical" evidence="1">
    <location>
        <begin position="258"/>
        <end position="280"/>
    </location>
</feature>
<accession>A0A915Y9D1</accession>
<reference evidence="2" key="1">
    <citation type="submission" date="2022-09" db="EMBL/GenBank/DDBJ databases">
        <title>Aureispira anguillicida sp. nov., isolated from Leptocephalus of Japanese eel Anguilla japonica.</title>
        <authorList>
            <person name="Yuasa K."/>
            <person name="Mekata T."/>
            <person name="Ikunari K."/>
        </authorList>
    </citation>
    <scope>NUCLEOTIDE SEQUENCE</scope>
    <source>
        <strain evidence="2">EL160426</strain>
    </source>
</reference>
<keyword evidence="3" id="KW-1185">Reference proteome</keyword>
<feature type="transmembrane region" description="Helical" evidence="1">
    <location>
        <begin position="26"/>
        <end position="47"/>
    </location>
</feature>
<sequence>MLTNITRTLTIKDKGFSLKSLIQHKFFALLLKLTIVIVLSFILYHQIFGREDITIQKLVEEFVARMSWQNIPLIMLVLVLMPLNWFFETQKWRWLMQKIEPITLGEALRIVLVGLTFSLFTPNRVGEYGGRIMMVSKEKRLMAIFAIMVGASSQWIVLVVGGWWAMIATFYWGFIPVSNMVLGILITLGLLIFLILLLVYFNLPVLVNFCLRFRWTKKWAGQMQQSLGQPYTNQELLIALVYSSTRYLIYSFQYLCLLYFFGFEAGIISTFLGIQIVYLLQTGIPLPPSTGLLARGNLALLIFGYLTVSSHASTAILASTFGLWLINVVLPALIGAFFILKFGWDNKKKKEQLVQEPCSSH</sequence>
<protein>
    <submittedName>
        <fullName evidence="2">Flippase-like domain-containing protein</fullName>
    </submittedName>
</protein>
<dbReference type="KEGG" id="aup:AsAng_0000510"/>
<name>A0A915Y9D1_9BACT</name>
<feature type="transmembrane region" description="Helical" evidence="1">
    <location>
        <begin position="292"/>
        <end position="308"/>
    </location>
</feature>
<evidence type="ECO:0000313" key="3">
    <source>
        <dbReference type="Proteomes" id="UP001060919"/>
    </source>
</evidence>
<keyword evidence="1" id="KW-1133">Transmembrane helix</keyword>
<gene>
    <name evidence="2" type="ORF">AsAng_0000510</name>
</gene>
<dbReference type="AlphaFoldDB" id="A0A915Y9D1"/>
<feature type="transmembrane region" description="Helical" evidence="1">
    <location>
        <begin position="314"/>
        <end position="340"/>
    </location>
</feature>
<dbReference type="EMBL" id="AP026867">
    <property type="protein sequence ID" value="BDS09353.1"/>
    <property type="molecule type" value="Genomic_DNA"/>
</dbReference>
<feature type="transmembrane region" description="Helical" evidence="1">
    <location>
        <begin position="180"/>
        <end position="211"/>
    </location>
</feature>